<reference evidence="2" key="1">
    <citation type="journal article" date="2023" name="G3 (Bethesda)">
        <title>A reference genome for the long-term kleptoplast-retaining sea slug Elysia crispata morphotype clarki.</title>
        <authorList>
            <person name="Eastman K.E."/>
            <person name="Pendleton A.L."/>
            <person name="Shaikh M.A."/>
            <person name="Suttiyut T."/>
            <person name="Ogas R."/>
            <person name="Tomko P."/>
            <person name="Gavelis G."/>
            <person name="Widhalm J.R."/>
            <person name="Wisecaver J.H."/>
        </authorList>
    </citation>
    <scope>NUCLEOTIDE SEQUENCE</scope>
    <source>
        <strain evidence="2">ECLA1</strain>
    </source>
</reference>
<protein>
    <submittedName>
        <fullName evidence="2">Uncharacterized protein</fullName>
    </submittedName>
</protein>
<dbReference type="EMBL" id="JAWDGP010001250">
    <property type="protein sequence ID" value="KAK3793424.1"/>
    <property type="molecule type" value="Genomic_DNA"/>
</dbReference>
<comment type="caution">
    <text evidence="2">The sequence shown here is derived from an EMBL/GenBank/DDBJ whole genome shotgun (WGS) entry which is preliminary data.</text>
</comment>
<organism evidence="2 3">
    <name type="scientific">Elysia crispata</name>
    <name type="common">lettuce slug</name>
    <dbReference type="NCBI Taxonomy" id="231223"/>
    <lineage>
        <taxon>Eukaryota</taxon>
        <taxon>Metazoa</taxon>
        <taxon>Spiralia</taxon>
        <taxon>Lophotrochozoa</taxon>
        <taxon>Mollusca</taxon>
        <taxon>Gastropoda</taxon>
        <taxon>Heterobranchia</taxon>
        <taxon>Euthyneura</taxon>
        <taxon>Panpulmonata</taxon>
        <taxon>Sacoglossa</taxon>
        <taxon>Placobranchoidea</taxon>
        <taxon>Plakobranchidae</taxon>
        <taxon>Elysia</taxon>
    </lineage>
</organism>
<evidence type="ECO:0000313" key="2">
    <source>
        <dbReference type="EMBL" id="KAK3793424.1"/>
    </source>
</evidence>
<sequence>MVALASRFIRGGEAPGFRGLRPLGTIAKQTPDETPQALLPSRGKSKGRRRFAPTTFEGGAYLYAPPSKEQMRSAPVGIPRFAPRFLRGGEGFLPPSTGKVCPGHGPTTEDNIPFGNRGVGNMPPETLALREQPSALAPPQGTFARGSGGFDNHPAAQDRFIGGWLRKGCPQWLPSLRKGYAYPGRFPSGATIINPLTTCSSGMGETT</sequence>
<feature type="region of interest" description="Disordered" evidence="1">
    <location>
        <begin position="29"/>
        <end position="51"/>
    </location>
</feature>
<name>A0AAE1E3U8_9GAST</name>
<keyword evidence="3" id="KW-1185">Reference proteome</keyword>
<dbReference type="AlphaFoldDB" id="A0AAE1E3U8"/>
<evidence type="ECO:0000256" key="1">
    <source>
        <dbReference type="SAM" id="MobiDB-lite"/>
    </source>
</evidence>
<accession>A0AAE1E3U8</accession>
<dbReference type="Proteomes" id="UP001283361">
    <property type="component" value="Unassembled WGS sequence"/>
</dbReference>
<proteinExistence type="predicted"/>
<gene>
    <name evidence="2" type="ORF">RRG08_015266</name>
</gene>
<evidence type="ECO:0000313" key="3">
    <source>
        <dbReference type="Proteomes" id="UP001283361"/>
    </source>
</evidence>